<dbReference type="EMBL" id="HBFX01037957">
    <property type="protein sequence ID" value="CAD8971836.1"/>
    <property type="molecule type" value="Transcribed_RNA"/>
</dbReference>
<sequence length="185" mass="19407">MRLGGTAEEVLVVPAEAVIRTGQRAVVYVAEQLGRFTPVQVRLGRELGDKLEVLEGLQPGQQVVASGQFLIDSEASMQGVLQRQATPAAPAASAAAVPAASSTASAVSALQAVGRIVELSGQSVTLDHSAVPALKWPAMQMGFRLARPELAKGVKVGDTVRFTFRESQDGYEVVAMQRETPGGAR</sequence>
<dbReference type="InterPro" id="IPR051909">
    <property type="entry name" value="MFP_Cation_Efflux"/>
</dbReference>
<dbReference type="InterPro" id="IPR058649">
    <property type="entry name" value="CzcB_C"/>
</dbReference>
<dbReference type="InterPro" id="IPR042230">
    <property type="entry name" value="CusF_sf"/>
</dbReference>
<dbReference type="Pfam" id="PF11604">
    <property type="entry name" value="CusF_Ec"/>
    <property type="match status" value="1"/>
</dbReference>
<dbReference type="PANTHER" id="PTHR30097">
    <property type="entry name" value="CATION EFFLUX SYSTEM PROTEIN CUSB"/>
    <property type="match status" value="1"/>
</dbReference>
<dbReference type="GO" id="GO:0060003">
    <property type="term" value="P:copper ion export"/>
    <property type="evidence" value="ECO:0007669"/>
    <property type="project" value="TreeGrafter"/>
</dbReference>
<evidence type="ECO:0000313" key="3">
    <source>
        <dbReference type="EMBL" id="CAD8971836.1"/>
    </source>
</evidence>
<keyword evidence="1" id="KW-0813">Transport</keyword>
<accession>A0A7S1H9E5</accession>
<dbReference type="PANTHER" id="PTHR30097:SF15">
    <property type="entry name" value="CATION EFFLUX SYSTEM PROTEIN CUSB"/>
    <property type="match status" value="1"/>
</dbReference>
<dbReference type="FunFam" id="2.40.420.20:FF:000006">
    <property type="entry name" value="RND family efflux transporter MFP subunit"/>
    <property type="match status" value="1"/>
</dbReference>
<dbReference type="Gene3D" id="2.40.420.20">
    <property type="match status" value="1"/>
</dbReference>
<reference evidence="3" key="1">
    <citation type="submission" date="2021-01" db="EMBL/GenBank/DDBJ databases">
        <authorList>
            <person name="Corre E."/>
            <person name="Pelletier E."/>
            <person name="Niang G."/>
            <person name="Scheremetjew M."/>
            <person name="Finn R."/>
            <person name="Kale V."/>
            <person name="Holt S."/>
            <person name="Cochrane G."/>
            <person name="Meng A."/>
            <person name="Brown T."/>
            <person name="Cohen L."/>
        </authorList>
    </citation>
    <scope>NUCLEOTIDE SEQUENCE</scope>
    <source>
        <strain evidence="3">CCMP644</strain>
    </source>
</reference>
<dbReference type="GO" id="GO:0015679">
    <property type="term" value="P:plasma membrane copper ion transport"/>
    <property type="evidence" value="ECO:0007669"/>
    <property type="project" value="TreeGrafter"/>
</dbReference>
<organism evidence="3">
    <name type="scientific">Hemiselmis andersenii</name>
    <name type="common">Cryptophyte alga</name>
    <dbReference type="NCBI Taxonomy" id="464988"/>
    <lineage>
        <taxon>Eukaryota</taxon>
        <taxon>Cryptophyceae</taxon>
        <taxon>Cryptomonadales</taxon>
        <taxon>Hemiselmidaceae</taxon>
        <taxon>Hemiselmis</taxon>
    </lineage>
</organism>
<dbReference type="AlphaFoldDB" id="A0A7S1H9E5"/>
<dbReference type="Pfam" id="PF25975">
    <property type="entry name" value="CzcB_C"/>
    <property type="match status" value="1"/>
</dbReference>
<protein>
    <recommendedName>
        <fullName evidence="2">CzcB-like C-terminal circularly permuted SH3-like domain-containing protein</fullName>
    </recommendedName>
</protein>
<evidence type="ECO:0000256" key="1">
    <source>
        <dbReference type="ARBA" id="ARBA00022448"/>
    </source>
</evidence>
<name>A0A7S1H9E5_HEMAN</name>
<gene>
    <name evidence="3" type="ORF">HAND00432_LOCUS22837</name>
</gene>
<dbReference type="InterPro" id="IPR021647">
    <property type="entry name" value="CusF_Ec"/>
</dbReference>
<feature type="domain" description="CzcB-like C-terminal circularly permuted SH3-like" evidence="2">
    <location>
        <begin position="12"/>
        <end position="71"/>
    </location>
</feature>
<proteinExistence type="predicted"/>
<dbReference type="Gene3D" id="2.40.50.320">
    <property type="entry name" value="Copper binding periplasmic protein CusF"/>
    <property type="match status" value="1"/>
</dbReference>
<evidence type="ECO:0000259" key="2">
    <source>
        <dbReference type="Pfam" id="PF25975"/>
    </source>
</evidence>
<dbReference type="GO" id="GO:0046914">
    <property type="term" value="F:transition metal ion binding"/>
    <property type="evidence" value="ECO:0007669"/>
    <property type="project" value="TreeGrafter"/>
</dbReference>